<dbReference type="InterPro" id="IPR036249">
    <property type="entry name" value="Thioredoxin-like_sf"/>
</dbReference>
<dbReference type="EMBL" id="PYDT01000002">
    <property type="protein sequence ID" value="THU68387.1"/>
    <property type="molecule type" value="Genomic_DNA"/>
</dbReference>
<evidence type="ECO:0008006" key="4">
    <source>
        <dbReference type="Google" id="ProtNLM"/>
    </source>
</evidence>
<name>A0A4S8K106_MUSBA</name>
<dbReference type="Pfam" id="PF06764">
    <property type="entry name" value="DUF1223"/>
    <property type="match status" value="1"/>
</dbReference>
<dbReference type="InterPro" id="IPR010634">
    <property type="entry name" value="DUF1223"/>
</dbReference>
<comment type="caution">
    <text evidence="2">The sequence shown here is derived from an EMBL/GenBank/DDBJ whole genome shotgun (WGS) entry which is preliminary data.</text>
</comment>
<dbReference type="PANTHER" id="PTHR36057:SF1">
    <property type="entry name" value="LIPOPROTEIN LIPID ATTACHMENT SITE-LIKE PROTEIN, PUTATIVE (DUF1223)-RELATED"/>
    <property type="match status" value="1"/>
</dbReference>
<dbReference type="STRING" id="52838.A0A4S8K106"/>
<keyword evidence="3" id="KW-1185">Reference proteome</keyword>
<reference evidence="2 3" key="1">
    <citation type="journal article" date="2019" name="Nat. Plants">
        <title>Genome sequencing of Musa balbisiana reveals subgenome evolution and function divergence in polyploid bananas.</title>
        <authorList>
            <person name="Yao X."/>
        </authorList>
    </citation>
    <scope>NUCLEOTIDE SEQUENCE [LARGE SCALE GENOMIC DNA]</scope>
    <source>
        <strain evidence="3">cv. DH-PKW</strain>
        <tissue evidence="2">Leaves</tissue>
    </source>
</reference>
<evidence type="ECO:0000313" key="2">
    <source>
        <dbReference type="EMBL" id="THU68387.1"/>
    </source>
</evidence>
<accession>A0A4S8K106</accession>
<feature type="region of interest" description="Disordered" evidence="1">
    <location>
        <begin position="10"/>
        <end position="36"/>
    </location>
</feature>
<gene>
    <name evidence="2" type="ORF">C4D60_Mb08t03370</name>
</gene>
<protein>
    <recommendedName>
        <fullName evidence="4">Thioredoxin domain-containing protein</fullName>
    </recommendedName>
</protein>
<organism evidence="2 3">
    <name type="scientific">Musa balbisiana</name>
    <name type="common">Banana</name>
    <dbReference type="NCBI Taxonomy" id="52838"/>
    <lineage>
        <taxon>Eukaryota</taxon>
        <taxon>Viridiplantae</taxon>
        <taxon>Streptophyta</taxon>
        <taxon>Embryophyta</taxon>
        <taxon>Tracheophyta</taxon>
        <taxon>Spermatophyta</taxon>
        <taxon>Magnoliopsida</taxon>
        <taxon>Liliopsida</taxon>
        <taxon>Zingiberales</taxon>
        <taxon>Musaceae</taxon>
        <taxon>Musa</taxon>
    </lineage>
</organism>
<proteinExistence type="predicted"/>
<sequence>MAPRPFACFGRRRGRETSASKPPVANATADQTQEEQRRMGPVLVELFSSQGCGTSPEAEGVVSRLGRGDFDGDLPPVAVLAFHVEYWDYRGWRDPFGSSIWTVRQKAYVDVLHLDTLYTPQVVVNGRAQCVGTDPDAVFAAVRSAPRFTSPTMQATFQKPAPGTLQVSFTGALQTKVDGSGADVMVALYQSGLVTDCDQGENKGRVLTNDYVVRRLEKLVSVKDVSAKKNISGSVHFTLWDGFNSAKCGLLLFVQNASLHTFGVQQFQIPQEDTI</sequence>
<dbReference type="PANTHER" id="PTHR36057">
    <property type="match status" value="1"/>
</dbReference>
<dbReference type="Proteomes" id="UP000317650">
    <property type="component" value="Chromosome 8"/>
</dbReference>
<evidence type="ECO:0000256" key="1">
    <source>
        <dbReference type="SAM" id="MobiDB-lite"/>
    </source>
</evidence>
<evidence type="ECO:0000313" key="3">
    <source>
        <dbReference type="Proteomes" id="UP000317650"/>
    </source>
</evidence>
<dbReference type="AlphaFoldDB" id="A0A4S8K106"/>
<dbReference type="SUPFAM" id="SSF52833">
    <property type="entry name" value="Thioredoxin-like"/>
    <property type="match status" value="1"/>
</dbReference>